<accession>A0A7W8CRF5</accession>
<dbReference type="AlphaFoldDB" id="A0A7W8CRF5"/>
<feature type="transmembrane region" description="Helical" evidence="1">
    <location>
        <begin position="85"/>
        <end position="105"/>
    </location>
</feature>
<feature type="transmembrane region" description="Helical" evidence="1">
    <location>
        <begin position="54"/>
        <end position="73"/>
    </location>
</feature>
<sequence>MADFVLLPAAFFFHLYEFGQHVKGEDAPFLLVGTVLFIVATGILSSYIKISYIFLVNIIAGSFSFILAMYFIPDDGWFKPVGRDGAVLFLAVVFFLGQLLVRSFSKPILMKKEMRP</sequence>
<comment type="caution">
    <text evidence="2">The sequence shown here is derived from an EMBL/GenBank/DDBJ whole genome shotgun (WGS) entry which is preliminary data.</text>
</comment>
<reference evidence="2 3" key="1">
    <citation type="submission" date="2020-08" db="EMBL/GenBank/DDBJ databases">
        <title>Genomic Encyclopedia of Type Strains, Phase IV (KMG-IV): sequencing the most valuable type-strain genomes for metagenomic binning, comparative biology and taxonomic classification.</title>
        <authorList>
            <person name="Goeker M."/>
        </authorList>
    </citation>
    <scope>NUCLEOTIDE SEQUENCE [LARGE SCALE GENOMIC DNA]</scope>
    <source>
        <strain evidence="2 3">DSM 15895</strain>
    </source>
</reference>
<proteinExistence type="predicted"/>
<keyword evidence="3" id="KW-1185">Reference proteome</keyword>
<evidence type="ECO:0000256" key="1">
    <source>
        <dbReference type="SAM" id="Phobius"/>
    </source>
</evidence>
<dbReference type="RefSeq" id="WP_135501918.1">
    <property type="nucleotide sequence ID" value="NZ_JACHHE010000004.1"/>
</dbReference>
<dbReference type="Proteomes" id="UP000525923">
    <property type="component" value="Unassembled WGS sequence"/>
</dbReference>
<evidence type="ECO:0000313" key="3">
    <source>
        <dbReference type="Proteomes" id="UP000525923"/>
    </source>
</evidence>
<evidence type="ECO:0000313" key="2">
    <source>
        <dbReference type="EMBL" id="MBB5180223.1"/>
    </source>
</evidence>
<dbReference type="EMBL" id="JACHHE010000004">
    <property type="protein sequence ID" value="MBB5180223.1"/>
    <property type="molecule type" value="Genomic_DNA"/>
</dbReference>
<gene>
    <name evidence="2" type="ORF">HNQ44_001651</name>
</gene>
<protein>
    <recommendedName>
        <fullName evidence="4">Permease</fullName>
    </recommendedName>
</protein>
<keyword evidence="1" id="KW-0812">Transmembrane</keyword>
<feature type="transmembrane region" description="Helical" evidence="1">
    <location>
        <begin position="29"/>
        <end position="47"/>
    </location>
</feature>
<keyword evidence="1" id="KW-1133">Transmembrane helix</keyword>
<evidence type="ECO:0008006" key="4">
    <source>
        <dbReference type="Google" id="ProtNLM"/>
    </source>
</evidence>
<keyword evidence="1" id="KW-0472">Membrane</keyword>
<name>A0A7W8CRF5_9BACL</name>
<organism evidence="2 3">
    <name type="scientific">Planococcus koreensis</name>
    <dbReference type="NCBI Taxonomy" id="112331"/>
    <lineage>
        <taxon>Bacteria</taxon>
        <taxon>Bacillati</taxon>
        <taxon>Bacillota</taxon>
        <taxon>Bacilli</taxon>
        <taxon>Bacillales</taxon>
        <taxon>Caryophanaceae</taxon>
        <taxon>Planococcus</taxon>
    </lineage>
</organism>
<dbReference type="OrthoDB" id="2912488at2"/>